<dbReference type="InterPro" id="IPR000408">
    <property type="entry name" value="Reg_chr_condens"/>
</dbReference>
<dbReference type="InterPro" id="IPR013083">
    <property type="entry name" value="Znf_RING/FYVE/PHD"/>
</dbReference>
<dbReference type="SUPFAM" id="SSF57903">
    <property type="entry name" value="FYVE/PHD zinc finger"/>
    <property type="match status" value="1"/>
</dbReference>
<feature type="repeat" description="RCC1" evidence="6">
    <location>
        <begin position="552"/>
        <end position="603"/>
    </location>
</feature>
<dbReference type="InterPro" id="IPR011011">
    <property type="entry name" value="Znf_FYVE_PHD"/>
</dbReference>
<feature type="repeat" description="RCC1" evidence="6">
    <location>
        <begin position="604"/>
        <end position="655"/>
    </location>
</feature>
<dbReference type="Gene3D" id="2.130.10.30">
    <property type="entry name" value="Regulator of chromosome condensation 1/beta-lactamase-inhibitor protein II"/>
    <property type="match status" value="2"/>
</dbReference>
<dbReference type="Pfam" id="PF25390">
    <property type="entry name" value="WD40_RLD"/>
    <property type="match status" value="1"/>
</dbReference>
<dbReference type="InterPro" id="IPR013591">
    <property type="entry name" value="Brevis_radix_dom"/>
</dbReference>
<dbReference type="PROSITE" id="PS50178">
    <property type="entry name" value="ZF_FYVE"/>
    <property type="match status" value="1"/>
</dbReference>
<evidence type="ECO:0000256" key="2">
    <source>
        <dbReference type="ARBA" id="ARBA00022737"/>
    </source>
</evidence>
<dbReference type="InterPro" id="IPR011993">
    <property type="entry name" value="PH-like_dom_sf"/>
</dbReference>
<feature type="repeat" description="RCC1" evidence="6">
    <location>
        <begin position="329"/>
        <end position="381"/>
    </location>
</feature>
<evidence type="ECO:0000256" key="3">
    <source>
        <dbReference type="ARBA" id="ARBA00022771"/>
    </source>
</evidence>
<protein>
    <submittedName>
        <fullName evidence="9">Regulator of chromosome condensation (RCC1) family with FYVE zinc finger domain-containing protein</fullName>
    </submittedName>
</protein>
<dbReference type="PROSITE" id="PS50012">
    <property type="entry name" value="RCC1_3"/>
    <property type="match status" value="7"/>
</dbReference>
<dbReference type="KEGG" id="qsa:O6P43_014230"/>
<dbReference type="SUPFAM" id="SSF50729">
    <property type="entry name" value="PH domain-like"/>
    <property type="match status" value="1"/>
</dbReference>
<dbReference type="GO" id="GO:0008270">
    <property type="term" value="F:zinc ion binding"/>
    <property type="evidence" value="ECO:0007669"/>
    <property type="project" value="UniProtKB-KW"/>
</dbReference>
<evidence type="ECO:0000259" key="8">
    <source>
        <dbReference type="PROSITE" id="PS51514"/>
    </source>
</evidence>
<dbReference type="Pfam" id="PF01363">
    <property type="entry name" value="FYVE"/>
    <property type="match status" value="1"/>
</dbReference>
<feature type="domain" description="FYVE-type" evidence="7">
    <location>
        <begin position="660"/>
        <end position="722"/>
    </location>
</feature>
<evidence type="ECO:0000256" key="5">
    <source>
        <dbReference type="PROSITE-ProRule" id="PRU00091"/>
    </source>
</evidence>
<name>A0AAD7PR30_QUISA</name>
<evidence type="ECO:0000259" key="7">
    <source>
        <dbReference type="PROSITE" id="PS50178"/>
    </source>
</evidence>
<organism evidence="9 10">
    <name type="scientific">Quillaja saponaria</name>
    <name type="common">Soap bark tree</name>
    <dbReference type="NCBI Taxonomy" id="32244"/>
    <lineage>
        <taxon>Eukaryota</taxon>
        <taxon>Viridiplantae</taxon>
        <taxon>Streptophyta</taxon>
        <taxon>Embryophyta</taxon>
        <taxon>Tracheophyta</taxon>
        <taxon>Spermatophyta</taxon>
        <taxon>Magnoliopsida</taxon>
        <taxon>eudicotyledons</taxon>
        <taxon>Gunneridae</taxon>
        <taxon>Pentapetalae</taxon>
        <taxon>rosids</taxon>
        <taxon>fabids</taxon>
        <taxon>Fabales</taxon>
        <taxon>Quillajaceae</taxon>
        <taxon>Quillaja</taxon>
    </lineage>
</organism>
<evidence type="ECO:0000256" key="6">
    <source>
        <dbReference type="PROSITE-ProRule" id="PRU00235"/>
    </source>
</evidence>
<comment type="caution">
    <text evidence="9">The sequence shown here is derived from an EMBL/GenBank/DDBJ whole genome shotgun (WGS) entry which is preliminary data.</text>
</comment>
<dbReference type="CDD" id="cd13365">
    <property type="entry name" value="PH_PLC_plant-like"/>
    <property type="match status" value="1"/>
</dbReference>
<dbReference type="SMART" id="SM00064">
    <property type="entry name" value="FYVE"/>
    <property type="match status" value="1"/>
</dbReference>
<feature type="repeat" description="RCC1" evidence="6">
    <location>
        <begin position="382"/>
        <end position="436"/>
    </location>
</feature>
<evidence type="ECO:0000313" key="9">
    <source>
        <dbReference type="EMBL" id="KAJ7964407.1"/>
    </source>
</evidence>
<feature type="repeat" description="RCC1" evidence="6">
    <location>
        <begin position="267"/>
        <end position="328"/>
    </location>
</feature>
<dbReference type="PROSITE" id="PS51514">
    <property type="entry name" value="BRX"/>
    <property type="match status" value="1"/>
</dbReference>
<proteinExistence type="predicted"/>
<sequence length="1100" mass="121121">MPTMGEESLAEYPFDRAVQKAVLSIKRGAYLLKCGRRGKPKFCPFRLSTDEKFLSWYSGEQEKHLRLGSVTKIIQGQSNLKFQKQILPERECQSFSLIYANGERSLDLICKDKEQATSWFVGLRAVISRCNNPRQFTSLRSCKGVQSCASSPAGFIRRKRNLGLVEHTTEFSKVQSVCASPTLSLSDRCFSDGLSHTSDSFYSSESILSNMQNVADISIPSSPYNDLDELKRIGSTYIDTKYEKNVDCKSVSSPSMSPRLGDNSILKDVMVWGEGTDGGIVGSAVDRSGDYNRSQSDAVLPKLLDSTMMLDVQNISLGGKHAALATKQGELFCWGQGKGGRLGHKVDIDVSSPKIVGSLNGVVNVKYACCGEYHTCALTDSGEVYIWGDDGCGPDFSGEERYTSQWIPRKLCGSLDGISISHIACGEWHTAIVSSCGRIFTYGDGTFGVLGHGNLHSFSQPKEVESLKGLRVRSVACGSWHTAAVVEVVIDGFRYNTASGKLFTWGDGDQGRLGHAGHERKLLPTHVAQLEDYDFVQVSCGRMLTVALTSLGAIFTMGSAVHGQLGNPQVKDKSITIVEGKLKEEFVKEVASGSYHVAVLTSKGSVYTWGRGANGQLGLGDTKDRSTPTWVEALKDRQVESIACGSSLTAAICLHKPISVSDLSACGGCKLPFGFTRKRHNCYNCGLLFCSACSGKKVVNASLAPNNSKAFRVCDRCFNNRQRNTHIVMASKTGNFTEKLLIQQNIFPDQKENKGEATPRQNQLLSMRQSCIKKSTNFGWKDWKNERKNPKHLESIGSLLGGLPRWGQVPCPVPFKTHHTENSVVHTPQSTAKSPLVSSLHVESTVPSILEAENGISNSDDILMEEVQKLTAEARSLEEQCQIRSHKIQESQKKTEETWLLAREEATKYKAAKDVVKALALTLHTMLEKVQAGLEGKNGSNESLPQLMPVHTDNSGHESSCRNFVATHLPLEAGSLKDSISDSLSNSPVLFSAAMKSENGRNVCNESNYRSVGDSHVTRTECQDKNTGLNFEWVEQYEAGVYLTFLILPSGQKGLKRVRFSKKRFTQKEAEQWWDDNQIIVSQKYDIDEYVNSNQNQMKV</sequence>
<dbReference type="InterPro" id="IPR051210">
    <property type="entry name" value="Ub_ligase/GEF_domain"/>
</dbReference>
<dbReference type="CDD" id="cd00065">
    <property type="entry name" value="FYVE_like_SF"/>
    <property type="match status" value="1"/>
</dbReference>
<evidence type="ECO:0000313" key="10">
    <source>
        <dbReference type="Proteomes" id="UP001163823"/>
    </source>
</evidence>
<dbReference type="InterPro" id="IPR017455">
    <property type="entry name" value="Znf_FYVE-rel"/>
</dbReference>
<dbReference type="InterPro" id="IPR009091">
    <property type="entry name" value="RCC1/BLIP-II"/>
</dbReference>
<dbReference type="PROSITE" id="PS00626">
    <property type="entry name" value="RCC1_2"/>
    <property type="match status" value="1"/>
</dbReference>
<dbReference type="PANTHER" id="PTHR22870">
    <property type="entry name" value="REGULATOR OF CHROMOSOME CONDENSATION"/>
    <property type="match status" value="1"/>
</dbReference>
<keyword evidence="1" id="KW-0479">Metal-binding</keyword>
<dbReference type="AlphaFoldDB" id="A0AAD7PR30"/>
<dbReference type="SUPFAM" id="SSF50985">
    <property type="entry name" value="RCC1/BLIP-II"/>
    <property type="match status" value="1"/>
</dbReference>
<keyword evidence="10" id="KW-1185">Reference proteome</keyword>
<keyword evidence="3 5" id="KW-0863">Zinc-finger</keyword>
<accession>A0AAD7PR30</accession>
<reference evidence="9" key="1">
    <citation type="journal article" date="2023" name="Science">
        <title>Elucidation of the pathway for biosynthesis of saponin adjuvants from the soapbark tree.</title>
        <authorList>
            <person name="Reed J."/>
            <person name="Orme A."/>
            <person name="El-Demerdash A."/>
            <person name="Owen C."/>
            <person name="Martin L.B.B."/>
            <person name="Misra R.C."/>
            <person name="Kikuchi S."/>
            <person name="Rejzek M."/>
            <person name="Martin A.C."/>
            <person name="Harkess A."/>
            <person name="Leebens-Mack J."/>
            <person name="Louveau T."/>
            <person name="Stephenson M.J."/>
            <person name="Osbourn A."/>
        </authorList>
    </citation>
    <scope>NUCLEOTIDE SEQUENCE</scope>
    <source>
        <strain evidence="9">S10</strain>
    </source>
</reference>
<dbReference type="Gene3D" id="3.30.40.10">
    <property type="entry name" value="Zinc/RING finger domain, C3HC4 (zinc finger)"/>
    <property type="match status" value="1"/>
</dbReference>
<dbReference type="Pfam" id="PF08381">
    <property type="entry name" value="BRX"/>
    <property type="match status" value="1"/>
</dbReference>
<dbReference type="Gene3D" id="2.30.29.30">
    <property type="entry name" value="Pleckstrin-homology domain (PH domain)/Phosphotyrosine-binding domain (PTB)"/>
    <property type="match status" value="1"/>
</dbReference>
<dbReference type="InterPro" id="IPR058923">
    <property type="entry name" value="RCC1-like_dom"/>
</dbReference>
<dbReference type="PANTHER" id="PTHR22870:SF350">
    <property type="entry name" value="F12P19.9 PROTEIN"/>
    <property type="match status" value="1"/>
</dbReference>
<dbReference type="EMBL" id="JARAOO010000006">
    <property type="protein sequence ID" value="KAJ7964407.1"/>
    <property type="molecule type" value="Genomic_DNA"/>
</dbReference>
<keyword evidence="2" id="KW-0677">Repeat</keyword>
<evidence type="ECO:0000256" key="1">
    <source>
        <dbReference type="ARBA" id="ARBA00022723"/>
    </source>
</evidence>
<feature type="repeat" description="RCC1" evidence="6">
    <location>
        <begin position="500"/>
        <end position="551"/>
    </location>
</feature>
<dbReference type="InterPro" id="IPR000306">
    <property type="entry name" value="Znf_FYVE"/>
</dbReference>
<feature type="repeat" description="RCC1" evidence="6">
    <location>
        <begin position="437"/>
        <end position="488"/>
    </location>
</feature>
<dbReference type="PRINTS" id="PR00633">
    <property type="entry name" value="RCCNDNSATION"/>
</dbReference>
<feature type="domain" description="BRX" evidence="8">
    <location>
        <begin position="1031"/>
        <end position="1086"/>
    </location>
</feature>
<keyword evidence="4" id="KW-0862">Zinc</keyword>
<evidence type="ECO:0000256" key="4">
    <source>
        <dbReference type="ARBA" id="ARBA00022833"/>
    </source>
</evidence>
<dbReference type="Proteomes" id="UP001163823">
    <property type="component" value="Chromosome 6"/>
</dbReference>
<gene>
    <name evidence="9" type="ORF">O6P43_014230</name>
</gene>